<keyword evidence="3" id="KW-1185">Reference proteome</keyword>
<dbReference type="RefSeq" id="YP_009168367.1">
    <property type="nucleotide sequence ID" value="NC_027987.1"/>
</dbReference>
<feature type="region of interest" description="Disordered" evidence="1">
    <location>
        <begin position="76"/>
        <end position="121"/>
    </location>
</feature>
<dbReference type="GeneID" id="26041822"/>
<dbReference type="OrthoDB" id="37382at10239"/>
<organism evidence="2 3">
    <name type="scientific">Leuconostoc phage 1-A4</name>
    <dbReference type="NCBI Taxonomy" id="745088"/>
    <lineage>
        <taxon>Viruses</taxon>
        <taxon>Duplodnaviria</taxon>
        <taxon>Heunggongvirae</taxon>
        <taxon>Uroviricota</taxon>
        <taxon>Caudoviricetes</taxon>
        <taxon>Mccleskeyvirinae</taxon>
        <taxon>Unaquatrovirus</taxon>
        <taxon>Unaquatrovirus uv1A4</taxon>
    </lineage>
</organism>
<accession>D4N4L0</accession>
<dbReference type="KEGG" id="vg:26041822"/>
<dbReference type="Proteomes" id="UP000001704">
    <property type="component" value="Segment"/>
</dbReference>
<sequence length="121" mass="13139">MTTITTLQTGSTLGQTSSGQLRLETVTMVVNFTETEMVNYFGGQVVLTADKDGISFTSTLKDFKELAIEKAKSLIASSEVSEPEPLPVLNNTETEEQIEPTDKNSVATDGVTEEKAEEMNE</sequence>
<protein>
    <submittedName>
        <fullName evidence="2">Uncharacterized protein</fullName>
    </submittedName>
</protein>
<gene>
    <name evidence="2" type="ORF">LM1A4_037</name>
</gene>
<evidence type="ECO:0000256" key="1">
    <source>
        <dbReference type="SAM" id="MobiDB-lite"/>
    </source>
</evidence>
<feature type="compositionally biased region" description="Basic and acidic residues" evidence="1">
    <location>
        <begin position="112"/>
        <end position="121"/>
    </location>
</feature>
<dbReference type="EMBL" id="GQ451696">
    <property type="protein sequence ID" value="ADD71760.1"/>
    <property type="molecule type" value="Genomic_DNA"/>
</dbReference>
<reference evidence="2 3" key="1">
    <citation type="journal article" date="2010" name="Appl. Environ. Microbiol.">
        <title>Sequence analysis of Leuconostoc mesenteroides bacteriophage Phi1-A4 isolated from an industrial vegetable fermentation.</title>
        <authorList>
            <person name="Lu Z."/>
            <person name="Altermann E."/>
            <person name="Breidt F."/>
            <person name="Kozyavkin S."/>
        </authorList>
    </citation>
    <scope>NUCLEOTIDE SEQUENCE [LARGE SCALE GENOMIC DNA]</scope>
</reference>
<evidence type="ECO:0000313" key="2">
    <source>
        <dbReference type="EMBL" id="ADD71760.1"/>
    </source>
</evidence>
<proteinExistence type="predicted"/>
<name>D4N4L0_9CAUD</name>
<evidence type="ECO:0000313" key="3">
    <source>
        <dbReference type="Proteomes" id="UP000001704"/>
    </source>
</evidence>